<keyword evidence="2" id="KW-0472">Membrane</keyword>
<sequence length="653" mass="72717">MSTSTLTTDIPTPAPIPPSPNTPKPVSWKLKGTLTIVAVLLVAVAVFAWYRLRLPVQPDNQAEISLGTPDVWIHSQNLALLPHDLLQIPILKSVLTEDFLYFYQQDVDWLSLQGAIRRLSFEHDLNWSDNLLKNIAAAPADVYLWRDGTHALRYWALSIERDPLLTVAQQLAQMKLVADRQITEVGRIKVDGDEIPLLKIALSSQRSLVLAAHGKRLVLFSDSAMVSRDAGELDTNAEAFVQTLLAKDAKARGKLINDSQAPELSTTHAQTVWMSNRFFAQGYGAFMPDIQALRFDYDNGRWTSQANTRKIHVDSRIWAQIPAYAAWCASTSIDWTQVEAALKSAKAPVDQMLESKALESLAPTGAVCWYTEAGDDVSKPLFIGLRTEKSTLKTEDLTALFNWGVSTNRDYYQPIREIQAKKRQLAAQLQAVNDEIKALKKSPDRSEMQDLGKEERAAREQERSDQLAAKKVEKEDLKKQQDDAREALIAAKQKLDPEIKAAEALTTQQQGGFTTIKRTLEILPTQSTNPMLAFNNQVLYFSPSSPLVERAMKVADQRYPNVQEASKGLIDPKAVTLLYVNPAKVATLMTETGHDALPQKSLPRLRAAFDYHMPSRMSALAQQAPFAVTLKNASVSTGNDTTAWQPMIWHSAP</sequence>
<dbReference type="Proteomes" id="UP000253940">
    <property type="component" value="Chromosome"/>
</dbReference>
<feature type="transmembrane region" description="Helical" evidence="2">
    <location>
        <begin position="34"/>
        <end position="52"/>
    </location>
</feature>
<feature type="compositionally biased region" description="Pro residues" evidence="1">
    <location>
        <begin position="12"/>
        <end position="23"/>
    </location>
</feature>
<dbReference type="InterPro" id="IPR018671">
    <property type="entry name" value="DUF2138"/>
</dbReference>
<dbReference type="OrthoDB" id="6978897at2"/>
<evidence type="ECO:0000256" key="2">
    <source>
        <dbReference type="SAM" id="Phobius"/>
    </source>
</evidence>
<dbReference type="KEGG" id="mbah:HYN46_16110"/>
<keyword evidence="2" id="KW-0812">Transmembrane</keyword>
<dbReference type="RefSeq" id="WP_114900333.1">
    <property type="nucleotide sequence ID" value="NZ_CP031222.1"/>
</dbReference>
<protein>
    <submittedName>
        <fullName evidence="3">DUF2138 family protein</fullName>
    </submittedName>
</protein>
<accession>A0A345PAB6</accession>
<dbReference type="Pfam" id="PF09909">
    <property type="entry name" value="DUF2138"/>
    <property type="match status" value="2"/>
</dbReference>
<name>A0A345PAB6_9GAMM</name>
<keyword evidence="2" id="KW-1133">Transmembrane helix</keyword>
<keyword evidence="4" id="KW-1185">Reference proteome</keyword>
<feature type="compositionally biased region" description="Low complexity" evidence="1">
    <location>
        <begin position="1"/>
        <end position="11"/>
    </location>
</feature>
<gene>
    <name evidence="3" type="ORF">HYN46_16110</name>
</gene>
<dbReference type="AlphaFoldDB" id="A0A345PAB6"/>
<feature type="region of interest" description="Disordered" evidence="1">
    <location>
        <begin position="1"/>
        <end position="23"/>
    </location>
</feature>
<feature type="region of interest" description="Disordered" evidence="1">
    <location>
        <begin position="437"/>
        <end position="481"/>
    </location>
</feature>
<dbReference type="EMBL" id="CP031222">
    <property type="protein sequence ID" value="AXI04225.1"/>
    <property type="molecule type" value="Genomic_DNA"/>
</dbReference>
<evidence type="ECO:0000256" key="1">
    <source>
        <dbReference type="SAM" id="MobiDB-lite"/>
    </source>
</evidence>
<evidence type="ECO:0000313" key="4">
    <source>
        <dbReference type="Proteomes" id="UP000253940"/>
    </source>
</evidence>
<evidence type="ECO:0000313" key="3">
    <source>
        <dbReference type="EMBL" id="AXI04225.1"/>
    </source>
</evidence>
<organism evidence="3 4">
    <name type="scientific">Aquirhabdus parva</name>
    <dbReference type="NCBI Taxonomy" id="2283318"/>
    <lineage>
        <taxon>Bacteria</taxon>
        <taxon>Pseudomonadati</taxon>
        <taxon>Pseudomonadota</taxon>
        <taxon>Gammaproteobacteria</taxon>
        <taxon>Moraxellales</taxon>
        <taxon>Moraxellaceae</taxon>
        <taxon>Aquirhabdus</taxon>
    </lineage>
</organism>
<reference evidence="3 4" key="1">
    <citation type="submission" date="2018-07" db="EMBL/GenBank/DDBJ databases">
        <title>Genome sequencing of Moraxellaceae gen. HYN0046.</title>
        <authorList>
            <person name="Kim M."/>
            <person name="Yi H."/>
        </authorList>
    </citation>
    <scope>NUCLEOTIDE SEQUENCE [LARGE SCALE GENOMIC DNA]</scope>
    <source>
        <strain evidence="3 4">HYN0046</strain>
    </source>
</reference>
<proteinExistence type="predicted"/>